<keyword evidence="5" id="KW-1185">Reference proteome</keyword>
<dbReference type="Proteomes" id="UP000321685">
    <property type="component" value="Unassembled WGS sequence"/>
</dbReference>
<dbReference type="InterPro" id="IPR000326">
    <property type="entry name" value="PAP2/HPO"/>
</dbReference>
<name>A0A511DDG8_9PSEU</name>
<dbReference type="AlphaFoldDB" id="A0A511DDG8"/>
<organism evidence="4 5">
    <name type="scientific">Pseudonocardia sulfidoxydans NBRC 16205</name>
    <dbReference type="NCBI Taxonomy" id="1223511"/>
    <lineage>
        <taxon>Bacteria</taxon>
        <taxon>Bacillati</taxon>
        <taxon>Actinomycetota</taxon>
        <taxon>Actinomycetes</taxon>
        <taxon>Pseudonocardiales</taxon>
        <taxon>Pseudonocardiaceae</taxon>
        <taxon>Pseudonocardia</taxon>
    </lineage>
</organism>
<feature type="domain" description="Phosphatidic acid phosphatase type 2/haloperoxidase" evidence="3">
    <location>
        <begin position="125"/>
        <end position="237"/>
    </location>
</feature>
<feature type="transmembrane region" description="Helical" evidence="2">
    <location>
        <begin position="93"/>
        <end position="118"/>
    </location>
</feature>
<dbReference type="CDD" id="cd03392">
    <property type="entry name" value="PAP2_like_2"/>
    <property type="match status" value="1"/>
</dbReference>
<keyword evidence="2" id="KW-0812">Transmembrane</keyword>
<dbReference type="SMART" id="SM00014">
    <property type="entry name" value="acidPPc"/>
    <property type="match status" value="1"/>
</dbReference>
<accession>A0A511DDG8</accession>
<comment type="caution">
    <text evidence="4">The sequence shown here is derived from an EMBL/GenBank/DDBJ whole genome shotgun (WGS) entry which is preliminary data.</text>
</comment>
<dbReference type="OrthoDB" id="5289372at2"/>
<gene>
    <name evidence="4" type="ORF">PSU4_18090</name>
</gene>
<evidence type="ECO:0000256" key="2">
    <source>
        <dbReference type="SAM" id="Phobius"/>
    </source>
</evidence>
<feature type="transmembrane region" description="Helical" evidence="2">
    <location>
        <begin position="125"/>
        <end position="146"/>
    </location>
</feature>
<dbReference type="SUPFAM" id="SSF48317">
    <property type="entry name" value="Acid phosphatase/Vanadium-dependent haloperoxidase"/>
    <property type="match status" value="1"/>
</dbReference>
<proteinExistence type="predicted"/>
<dbReference type="Pfam" id="PF01569">
    <property type="entry name" value="PAP2"/>
    <property type="match status" value="1"/>
</dbReference>
<keyword evidence="2" id="KW-1133">Transmembrane helix</keyword>
<keyword evidence="2" id="KW-0472">Membrane</keyword>
<feature type="transmembrane region" description="Helical" evidence="2">
    <location>
        <begin position="194"/>
        <end position="216"/>
    </location>
</feature>
<dbReference type="Gene3D" id="1.20.144.10">
    <property type="entry name" value="Phosphatidic acid phosphatase type 2/haloperoxidase"/>
    <property type="match status" value="1"/>
</dbReference>
<feature type="transmembrane region" description="Helical" evidence="2">
    <location>
        <begin position="222"/>
        <end position="239"/>
    </location>
</feature>
<dbReference type="PANTHER" id="PTHR14969">
    <property type="entry name" value="SPHINGOSINE-1-PHOSPHATE PHOSPHOHYDROLASE"/>
    <property type="match status" value="1"/>
</dbReference>
<feature type="transmembrane region" description="Helical" evidence="2">
    <location>
        <begin position="166"/>
        <end position="187"/>
    </location>
</feature>
<dbReference type="InterPro" id="IPR036938">
    <property type="entry name" value="PAP2/HPO_sf"/>
</dbReference>
<evidence type="ECO:0000313" key="5">
    <source>
        <dbReference type="Proteomes" id="UP000321685"/>
    </source>
</evidence>
<evidence type="ECO:0000259" key="3">
    <source>
        <dbReference type="SMART" id="SM00014"/>
    </source>
</evidence>
<protein>
    <recommendedName>
        <fullName evidence="3">Phosphatidic acid phosphatase type 2/haloperoxidase domain-containing protein</fullName>
    </recommendedName>
</protein>
<evidence type="ECO:0000256" key="1">
    <source>
        <dbReference type="SAM" id="MobiDB-lite"/>
    </source>
</evidence>
<feature type="region of interest" description="Disordered" evidence="1">
    <location>
        <begin position="12"/>
        <end position="37"/>
    </location>
</feature>
<reference evidence="4 5" key="1">
    <citation type="submission" date="2019-07" db="EMBL/GenBank/DDBJ databases">
        <title>Whole genome shotgun sequence of Pseudonocardia sulfidoxydans NBRC 16205.</title>
        <authorList>
            <person name="Hosoyama A."/>
            <person name="Uohara A."/>
            <person name="Ohji S."/>
            <person name="Ichikawa N."/>
        </authorList>
    </citation>
    <scope>NUCLEOTIDE SEQUENCE [LARGE SCALE GENOMIC DNA]</scope>
    <source>
        <strain evidence="4 5">NBRC 16205</strain>
    </source>
</reference>
<dbReference type="EMBL" id="BJVJ01000013">
    <property type="protein sequence ID" value="GEL22855.1"/>
    <property type="molecule type" value="Genomic_DNA"/>
</dbReference>
<feature type="compositionally biased region" description="Low complexity" evidence="1">
    <location>
        <begin position="12"/>
        <end position="33"/>
    </location>
</feature>
<feature type="transmembrane region" description="Helical" evidence="2">
    <location>
        <begin position="41"/>
        <end position="61"/>
    </location>
</feature>
<sequence>MVAIATIAAHDPAGPHLAGRPGAAGRRPGQTGRMRSSPTRLPLVLGAVLVALLALAAGWLLHFGATGSGPADADAALLTDAIAVREPALTTTAVTITTIGSTAAMALLAAAMCVVSWLRGHRADALFVAAAAIGGSALFRLLKVFFDRPRPPVATRLVNETNESLPSGHATMSVVIVGALVVLLWTGRGTVARVALLTAATLWVVAVGATRIYLGVHWFSDVLAGWFVGATWLAVCVVVRRSWGSRPGEPAPVDADPVEPADDR</sequence>
<dbReference type="PANTHER" id="PTHR14969:SF13">
    <property type="entry name" value="AT30094P"/>
    <property type="match status" value="1"/>
</dbReference>
<evidence type="ECO:0000313" key="4">
    <source>
        <dbReference type="EMBL" id="GEL22855.1"/>
    </source>
</evidence>